<protein>
    <recommendedName>
        <fullName evidence="3">3-oxoacyl-[acyl-carrier-protein] reductase</fullName>
    </recommendedName>
</protein>
<evidence type="ECO:0000256" key="1">
    <source>
        <dbReference type="SAM" id="MobiDB-lite"/>
    </source>
</evidence>
<sequence length="87" mass="9025">MPSPNRRVPGSAPSQAPAARDVAYGRSGLGDAAPADECRAACRTGNTPPRRAGTPEDVADVVGLLVTERARWVTGQVIYVGGGHRMV</sequence>
<dbReference type="Gene3D" id="3.40.50.720">
    <property type="entry name" value="NAD(P)-binding Rossmann-like Domain"/>
    <property type="match status" value="1"/>
</dbReference>
<dbReference type="AlphaFoldDB" id="A0A6J4TVG7"/>
<evidence type="ECO:0008006" key="3">
    <source>
        <dbReference type="Google" id="ProtNLM"/>
    </source>
</evidence>
<dbReference type="SUPFAM" id="SSF51735">
    <property type="entry name" value="NAD(P)-binding Rossmann-fold domains"/>
    <property type="match status" value="1"/>
</dbReference>
<feature type="region of interest" description="Disordered" evidence="1">
    <location>
        <begin position="1"/>
        <end position="32"/>
    </location>
</feature>
<name>A0A6J4TVG7_9BACT</name>
<evidence type="ECO:0000313" key="2">
    <source>
        <dbReference type="EMBL" id="CAA9532645.1"/>
    </source>
</evidence>
<proteinExistence type="predicted"/>
<dbReference type="EMBL" id="CADCWG010000001">
    <property type="protein sequence ID" value="CAA9532645.1"/>
    <property type="molecule type" value="Genomic_DNA"/>
</dbReference>
<dbReference type="Pfam" id="PF13561">
    <property type="entry name" value="adh_short_C2"/>
    <property type="match status" value="1"/>
</dbReference>
<dbReference type="InterPro" id="IPR036291">
    <property type="entry name" value="NAD(P)-bd_dom_sf"/>
</dbReference>
<reference evidence="2" key="1">
    <citation type="submission" date="2020-02" db="EMBL/GenBank/DDBJ databases">
        <authorList>
            <person name="Meier V. D."/>
        </authorList>
    </citation>
    <scope>NUCLEOTIDE SEQUENCE</scope>
    <source>
        <strain evidence="2">AVDCRST_MAG49</strain>
    </source>
</reference>
<gene>
    <name evidence="2" type="ORF">AVDCRST_MAG49-6</name>
</gene>
<organism evidence="2">
    <name type="scientific">uncultured Thermomicrobiales bacterium</name>
    <dbReference type="NCBI Taxonomy" id="1645740"/>
    <lineage>
        <taxon>Bacteria</taxon>
        <taxon>Pseudomonadati</taxon>
        <taxon>Thermomicrobiota</taxon>
        <taxon>Thermomicrobia</taxon>
        <taxon>Thermomicrobiales</taxon>
        <taxon>environmental samples</taxon>
    </lineage>
</organism>
<accession>A0A6J4TVG7</accession>
<dbReference type="InterPro" id="IPR002347">
    <property type="entry name" value="SDR_fam"/>
</dbReference>